<evidence type="ECO:0000256" key="6">
    <source>
        <dbReference type="ARBA" id="ARBA00022763"/>
    </source>
</evidence>
<evidence type="ECO:0000259" key="10">
    <source>
        <dbReference type="Pfam" id="PF16507"/>
    </source>
</evidence>
<evidence type="ECO:0000256" key="5">
    <source>
        <dbReference type="ARBA" id="ARBA00022737"/>
    </source>
</evidence>
<dbReference type="Pfam" id="PF23096">
    <property type="entry name" value="HEAT_PSME4"/>
    <property type="match status" value="1"/>
</dbReference>
<dbReference type="PANTHER" id="PTHR32170:SF3">
    <property type="entry name" value="PROTEASOME ACTIVATOR COMPLEX SUBUNIT 4"/>
    <property type="match status" value="1"/>
</dbReference>
<protein>
    <recommendedName>
        <fullName evidence="14">Proteasome activator subunit 4</fullName>
    </recommendedName>
</protein>
<organism evidence="12 13">
    <name type="scientific">Marchantia polymorpha subsp. ruderalis</name>
    <dbReference type="NCBI Taxonomy" id="1480154"/>
    <lineage>
        <taxon>Eukaryota</taxon>
        <taxon>Viridiplantae</taxon>
        <taxon>Streptophyta</taxon>
        <taxon>Embryophyta</taxon>
        <taxon>Marchantiophyta</taxon>
        <taxon>Marchantiopsida</taxon>
        <taxon>Marchantiidae</taxon>
        <taxon>Marchantiales</taxon>
        <taxon>Marchantiaceae</taxon>
        <taxon>Marchantia</taxon>
    </lineage>
</organism>
<dbReference type="InterPro" id="IPR055455">
    <property type="entry name" value="HEAT_PSME4"/>
</dbReference>
<evidence type="ECO:0000256" key="8">
    <source>
        <dbReference type="ARBA" id="ARBA00023242"/>
    </source>
</evidence>
<dbReference type="InterPro" id="IPR011989">
    <property type="entry name" value="ARM-like"/>
</dbReference>
<keyword evidence="5" id="KW-0677">Repeat</keyword>
<dbReference type="Gene3D" id="1.25.10.10">
    <property type="entry name" value="Leucine-rich Repeat Variant"/>
    <property type="match status" value="1"/>
</dbReference>
<proteinExistence type="inferred from homology"/>
<dbReference type="GO" id="GO:0005829">
    <property type="term" value="C:cytosol"/>
    <property type="evidence" value="ECO:0007669"/>
    <property type="project" value="TreeGrafter"/>
</dbReference>
<keyword evidence="6" id="KW-0227">DNA damage</keyword>
<feature type="domain" description="Proteasome activator complex subunit 4 C-terminal" evidence="9">
    <location>
        <begin position="1858"/>
        <end position="1943"/>
    </location>
</feature>
<evidence type="ECO:0000313" key="12">
    <source>
        <dbReference type="EMBL" id="OAE23910.1"/>
    </source>
</evidence>
<dbReference type="PANTHER" id="PTHR32170">
    <property type="entry name" value="PROTEASOME ACTIVATOR COMPLEX SUBUNIT 4"/>
    <property type="match status" value="1"/>
</dbReference>
<dbReference type="Pfam" id="PF11919">
    <property type="entry name" value="PSME4_C"/>
    <property type="match status" value="1"/>
</dbReference>
<dbReference type="InterPro" id="IPR032430">
    <property type="entry name" value="Blm10_mid"/>
</dbReference>
<dbReference type="GO" id="GO:0006281">
    <property type="term" value="P:DNA repair"/>
    <property type="evidence" value="ECO:0007669"/>
    <property type="project" value="UniProtKB-KW"/>
</dbReference>
<evidence type="ECO:0000256" key="3">
    <source>
        <dbReference type="ARBA" id="ARBA00005739"/>
    </source>
</evidence>
<evidence type="ECO:0008006" key="14">
    <source>
        <dbReference type="Google" id="ProtNLM"/>
    </source>
</evidence>
<accession>A0A176VSX2</accession>
<evidence type="ECO:0000259" key="11">
    <source>
        <dbReference type="Pfam" id="PF23096"/>
    </source>
</evidence>
<dbReference type="InterPro" id="IPR021843">
    <property type="entry name" value="PSME4_C"/>
</dbReference>
<dbReference type="GO" id="GO:0016504">
    <property type="term" value="F:peptidase activator activity"/>
    <property type="evidence" value="ECO:0007669"/>
    <property type="project" value="InterPro"/>
</dbReference>
<dbReference type="Proteomes" id="UP000077202">
    <property type="component" value="Unassembled WGS sequence"/>
</dbReference>
<gene>
    <name evidence="12" type="ORF">AXG93_1217s1220</name>
</gene>
<comment type="similarity">
    <text evidence="3">Belongs to the BLM10 family.</text>
</comment>
<feature type="domain" description="Proteasome activator complex subunit 4-like HEAT repeat-like" evidence="11">
    <location>
        <begin position="1343"/>
        <end position="1436"/>
    </location>
</feature>
<dbReference type="EMBL" id="LVLJ01002730">
    <property type="protein sequence ID" value="OAE23910.1"/>
    <property type="molecule type" value="Genomic_DNA"/>
</dbReference>
<evidence type="ECO:0000256" key="7">
    <source>
        <dbReference type="ARBA" id="ARBA00023204"/>
    </source>
</evidence>
<evidence type="ECO:0000256" key="2">
    <source>
        <dbReference type="ARBA" id="ARBA00004496"/>
    </source>
</evidence>
<evidence type="ECO:0000313" key="13">
    <source>
        <dbReference type="Proteomes" id="UP000077202"/>
    </source>
</evidence>
<dbReference type="Pfam" id="PF16507">
    <property type="entry name" value="HEAT_PSME4_mid"/>
    <property type="match status" value="2"/>
</dbReference>
<comment type="caution">
    <text evidence="12">The sequence shown here is derived from an EMBL/GenBank/DDBJ whole genome shotgun (WGS) entry which is preliminary data.</text>
</comment>
<comment type="subcellular location">
    <subcellularLocation>
        <location evidence="2">Cytoplasm</location>
    </subcellularLocation>
    <subcellularLocation>
        <location evidence="1">Nucleus speckle</location>
    </subcellularLocation>
</comment>
<feature type="domain" description="Proteasome activator Blm10 middle HEAT repeats region" evidence="10">
    <location>
        <begin position="540"/>
        <end position="861"/>
    </location>
</feature>
<dbReference type="SUPFAM" id="SSF48371">
    <property type="entry name" value="ARM repeat"/>
    <property type="match status" value="2"/>
</dbReference>
<dbReference type="GO" id="GO:0005634">
    <property type="term" value="C:nucleus"/>
    <property type="evidence" value="ECO:0007669"/>
    <property type="project" value="TreeGrafter"/>
</dbReference>
<dbReference type="InterPro" id="IPR016024">
    <property type="entry name" value="ARM-type_fold"/>
</dbReference>
<name>A0A176VSX2_MARPO</name>
<sequence length="1943" mass="214902">MHVYNAWLPPPVRELLEADPERNKFHDVVLEVEREWQLHSAESRFASLKWISVINTFVKARAELAIEDLELLVKRALDILLASSDNLFVQIQWSRCLVKILKKYRNSLSLIIQWKPFYRLIYDTHFKRRISYEGLALKQYHQDTIVSLVRTSRRFFPAGSVTEIWEEFRPALDDLSHNSALEAVGFISLFMPTKLEKLTETDRATLSSKWLEECLKLWAALPNSHYWDRQWASLLSRFIKHCYVSHTVDLDPYLPTLFTHILRSFEVPVGKSGTSSPVGRDISREIMFAFNGGMWAQPVSKYYAKAIVYMLKPGGPTEYLLSNLIDLLEQYYHPSNGGSWTTSLERFLHFLVYYFQKRLAFEQRSRSAGAVLEVNSFLGSAERRSFVKTLLPLIERGQYSKDSDMSETAASTASMLTYLEPSLVLPLINSRFHTALNTITATHQLESAVTTLALAARPTFLACAKEGVFAKNDDNQASSLYLEEFTETLVVAMFSTLLGMDANDPPKTLATMALYSSILCNVGVVGDVADGGSLVLPIDWSEWLDEFLSRLFTLLVHLEPSGQQLDTGLDDGYYLSSSTFLMQEGSFYHSVIELLFGRLTKPLYLQALKKLAQFLQNNVLPGAALEIGLLCSFAVFTNSAEAISQLLVPIMNSLVASLGDFPTTGFGGDDDSRIDSSRVQATLSQAVETSVTFQLNVLSAALMFAGENVLPYKALLDKVIFASFNAPSSKAPEDDQGPLSPSIFIPENIRRPFTTSIPVDNACLTDLILSTLQSSWSPSRVRLNSRLVDGVEAWISTKISAEDGDAPHWHIPNKEELSYANALLDQHLRGAVSSLRDVCKSNRQAESSGGQVQIKEYLRVLFLRIDATLRGVGSCLPDFDLAPSSGASGSKAKRRLNVLGAFGASVGDNKLREEAADTLHAACEYLFKERADDTVLLMMLIRVMDLVGFSATLEHNFWSNGKRLRHAEAKCLTEPKMNFITNPDAKNKRRPRWLVVDMVSLHNAWRSSRGSFRPIYAGPDLVPVSKHLALLAKDLLKLSLHRYDVVRKFAISALGKSLKRFPILVKDCLPTLTGSLEDSAALEESALGACKVLMLRPVLRHLTQDWSALSSFFRSLLKSAHHESVKAQSAINELFVVFSVRFGGLPSLSSATKNTDASTYNALVAHIKGMLSDGSENIHWRYNLMANGMLLLLLVQPVSDGSKPNPVLESRMIIAEQFLSNLSSELPALRPLSIIALLCLLQAWSHESLVAKAPEALKAKKELGSLSLKDVLIPIIQKQGFGGTIIQNLAFDHHYPEGSGRTGRWNGSRTTARISDLGLTDLMPPFTRDWPRTRTWDSGMRGEAFSVNSAKLFKRLARECGEVLVNALRGPLEEVANLPEERGKQCVAAEIIGGLLQSDVKCVVAAWDDWLRPTLQKCLMQATVESGPEWAACIRFSLTGKGGRGESSPVLRYEILECLAEPLPSTASTSLIAKRLMLLRAALVEYRPVPSQSKEGLLHAHLLREMTSSMAHAAPQVRENVGSLMCVLLANIRASSALEEQVRVQISDRMETESNLGISYPSITVDMNKAAVGRPAETVAKLQFIAASPAGFTAPMDVVASGAGDVLMATRGALEKTLGSELSLVKTATVDEFNKVLVEETKITSLRIQSLGGPAFGGSEASTSNSADQLENGSQDIKWMETVLYFIVACLKSGKAVDMTPTLIGLLHPLLSLQETSEKDLSALAKGTLRLLNWHPIPRENLPAAVKAVLEAAADTNWHTRVAALVFIQSFVYRHTYILSTKDKESLWNRVRELLSDPQVEVREVAATNIAGMMKGSDNEFAQAFREQTMRAASSMHNASKRKRTSETTPKPVYTAAAIHGNVLGLAACVLSVPYDMPTWLPDTVTLLGRFSGESSLIKSTVKKVISEFRRTHSDTWAYQKDSFSEEQLEVLSDLTSSASYFA</sequence>
<keyword evidence="13" id="KW-1185">Reference proteome</keyword>
<feature type="domain" description="Proteasome activator Blm10 middle HEAT repeats region" evidence="10">
    <location>
        <begin position="321"/>
        <end position="523"/>
    </location>
</feature>
<dbReference type="InterPro" id="IPR035309">
    <property type="entry name" value="PSME4"/>
</dbReference>
<evidence type="ECO:0000259" key="9">
    <source>
        <dbReference type="Pfam" id="PF11919"/>
    </source>
</evidence>
<evidence type="ECO:0000256" key="4">
    <source>
        <dbReference type="ARBA" id="ARBA00022490"/>
    </source>
</evidence>
<keyword evidence="4" id="KW-0963">Cytoplasm</keyword>
<evidence type="ECO:0000256" key="1">
    <source>
        <dbReference type="ARBA" id="ARBA00004324"/>
    </source>
</evidence>
<dbReference type="GO" id="GO:0070628">
    <property type="term" value="F:proteasome binding"/>
    <property type="evidence" value="ECO:0007669"/>
    <property type="project" value="InterPro"/>
</dbReference>
<reference evidence="12" key="1">
    <citation type="submission" date="2016-03" db="EMBL/GenBank/DDBJ databases">
        <title>Mechanisms controlling the formation of the plant cell surface in tip-growing cells are functionally conserved among land plants.</title>
        <authorList>
            <person name="Honkanen S."/>
            <person name="Jones V.A."/>
            <person name="Morieri G."/>
            <person name="Champion C."/>
            <person name="Hetherington A.J."/>
            <person name="Kelly S."/>
            <person name="Saint-Marcoux D."/>
            <person name="Proust H."/>
            <person name="Prescott H."/>
            <person name="Dolan L."/>
        </authorList>
    </citation>
    <scope>NUCLEOTIDE SEQUENCE [LARGE SCALE GENOMIC DNA]</scope>
    <source>
        <tissue evidence="12">Whole gametophyte</tissue>
    </source>
</reference>
<keyword evidence="7" id="KW-0234">DNA repair</keyword>
<keyword evidence="8" id="KW-0539">Nucleus</keyword>
<dbReference type="GO" id="GO:0010499">
    <property type="term" value="P:proteasomal ubiquitin-independent protein catabolic process"/>
    <property type="evidence" value="ECO:0007669"/>
    <property type="project" value="TreeGrafter"/>
</dbReference>